<proteinExistence type="predicted"/>
<dbReference type="Proteomes" id="UP000535838">
    <property type="component" value="Unassembled WGS sequence"/>
</dbReference>
<dbReference type="PANTHER" id="PTHR43751">
    <property type="entry name" value="SULFATASE"/>
    <property type="match status" value="1"/>
</dbReference>
<dbReference type="Gene3D" id="3.40.720.10">
    <property type="entry name" value="Alkaline Phosphatase, subunit A"/>
    <property type="match status" value="1"/>
</dbReference>
<dbReference type="InterPro" id="IPR052701">
    <property type="entry name" value="GAG_Ulvan_Degrading_Sulfatases"/>
</dbReference>
<evidence type="ECO:0000259" key="1">
    <source>
        <dbReference type="Pfam" id="PF00884"/>
    </source>
</evidence>
<dbReference type="InterPro" id="IPR000917">
    <property type="entry name" value="Sulfatase_N"/>
</dbReference>
<dbReference type="InterPro" id="IPR017850">
    <property type="entry name" value="Alkaline_phosphatase_core_sf"/>
</dbReference>
<keyword evidence="2" id="KW-0808">Transferase</keyword>
<feature type="domain" description="Sulfatase N-terminal" evidence="1">
    <location>
        <begin position="6"/>
        <end position="269"/>
    </location>
</feature>
<dbReference type="GO" id="GO:0016787">
    <property type="term" value="F:hydrolase activity"/>
    <property type="evidence" value="ECO:0007669"/>
    <property type="project" value="UniProtKB-KW"/>
</dbReference>
<evidence type="ECO:0000313" key="3">
    <source>
        <dbReference type="Proteomes" id="UP000535838"/>
    </source>
</evidence>
<dbReference type="Pfam" id="PF00884">
    <property type="entry name" value="Sulfatase"/>
    <property type="match status" value="1"/>
</dbReference>
<dbReference type="AlphaFoldDB" id="A0A841SRQ3"/>
<keyword evidence="3" id="KW-1185">Reference proteome</keyword>
<sequence>MSDNRKNLIVLHLESLSNEIFQQERANLSFLVEVMSKSIVYENFFSTATSSLMALTDFLHGNDFEIDNSISFDELLKPTNYQENLFDLLNNKFYRTMGIGYPKIWRDDIKKYDMWSSNGDEFKWAPSFEHFILDIEDFIAVENNKPFAIYIWDILSHLGYSDAYKNQGKNFFERRSLGYRSVDETVRCVIEILEKYDLMKNTIIVGFGDHGDELWTHDLNKGFCHAIEPYTNIIKTPAFIYNADCEPSMNSDLVSLIDLRQTILSLLDITDESVFFYSGVDINQVRNRHVFSRNLLSNQRDSSILDAGPVGLRKSFSITNNHYHLIVSNCGMEMYAYQIDSTNHSNLLNFFDIDCNGEITFNNRGADHAHFKRIMQPDQIAHIIENYYRLREELIKRVSIRNDLIASTEKNLFNLAAFLSIRERKYIW</sequence>
<keyword evidence="2" id="KW-0378">Hydrolase</keyword>
<dbReference type="GO" id="GO:0016740">
    <property type="term" value="F:transferase activity"/>
    <property type="evidence" value="ECO:0007669"/>
    <property type="project" value="UniProtKB-KW"/>
</dbReference>
<comment type="caution">
    <text evidence="2">The sequence shown here is derived from an EMBL/GenBank/DDBJ whole genome shotgun (WGS) entry which is preliminary data.</text>
</comment>
<dbReference type="RefSeq" id="WP_185117822.1">
    <property type="nucleotide sequence ID" value="NZ_JACJVQ010000001.1"/>
</dbReference>
<evidence type="ECO:0000313" key="2">
    <source>
        <dbReference type="EMBL" id="MBB6632580.1"/>
    </source>
</evidence>
<organism evidence="2 3">
    <name type="scientific">Cohnella thailandensis</name>
    <dbReference type="NCBI Taxonomy" id="557557"/>
    <lineage>
        <taxon>Bacteria</taxon>
        <taxon>Bacillati</taxon>
        <taxon>Bacillota</taxon>
        <taxon>Bacilli</taxon>
        <taxon>Bacillales</taxon>
        <taxon>Paenibacillaceae</taxon>
        <taxon>Cohnella</taxon>
    </lineage>
</organism>
<accession>A0A841SRQ3</accession>
<dbReference type="EMBL" id="JACJVQ010000001">
    <property type="protein sequence ID" value="MBB6632580.1"/>
    <property type="molecule type" value="Genomic_DNA"/>
</dbReference>
<protein>
    <submittedName>
        <fullName evidence="2">Sulfatase-like hydrolase/transferase</fullName>
    </submittedName>
</protein>
<dbReference type="SUPFAM" id="SSF53649">
    <property type="entry name" value="Alkaline phosphatase-like"/>
    <property type="match status" value="1"/>
</dbReference>
<dbReference type="PANTHER" id="PTHR43751:SF3">
    <property type="entry name" value="SULFATASE N-TERMINAL DOMAIN-CONTAINING PROTEIN"/>
    <property type="match status" value="1"/>
</dbReference>
<gene>
    <name evidence="2" type="ORF">H7B67_00390</name>
</gene>
<name>A0A841SRQ3_9BACL</name>
<reference evidence="2 3" key="1">
    <citation type="submission" date="2020-08" db="EMBL/GenBank/DDBJ databases">
        <title>Cohnella phylogeny.</title>
        <authorList>
            <person name="Dunlap C."/>
        </authorList>
    </citation>
    <scope>NUCLEOTIDE SEQUENCE [LARGE SCALE GENOMIC DNA]</scope>
    <source>
        <strain evidence="2 3">DSM 25241</strain>
    </source>
</reference>